<proteinExistence type="predicted"/>
<name>A0ACB7GAT5_MANES</name>
<keyword evidence="2" id="KW-1185">Reference proteome</keyword>
<evidence type="ECO:0000313" key="1">
    <source>
        <dbReference type="EMBL" id="KAG8636984.1"/>
    </source>
</evidence>
<gene>
    <name evidence="1" type="ORF">MANES_15G065210v8</name>
</gene>
<evidence type="ECO:0000313" key="2">
    <source>
        <dbReference type="Proteomes" id="UP000091857"/>
    </source>
</evidence>
<protein>
    <submittedName>
        <fullName evidence="1">Uncharacterized protein</fullName>
    </submittedName>
</protein>
<organism evidence="1 2">
    <name type="scientific">Manihot esculenta</name>
    <name type="common">Cassava</name>
    <name type="synonym">Jatropha manihot</name>
    <dbReference type="NCBI Taxonomy" id="3983"/>
    <lineage>
        <taxon>Eukaryota</taxon>
        <taxon>Viridiplantae</taxon>
        <taxon>Streptophyta</taxon>
        <taxon>Embryophyta</taxon>
        <taxon>Tracheophyta</taxon>
        <taxon>Spermatophyta</taxon>
        <taxon>Magnoliopsida</taxon>
        <taxon>eudicotyledons</taxon>
        <taxon>Gunneridae</taxon>
        <taxon>Pentapetalae</taxon>
        <taxon>rosids</taxon>
        <taxon>fabids</taxon>
        <taxon>Malpighiales</taxon>
        <taxon>Euphorbiaceae</taxon>
        <taxon>Crotonoideae</taxon>
        <taxon>Manihoteae</taxon>
        <taxon>Manihot</taxon>
    </lineage>
</organism>
<accession>A0ACB7GAT5</accession>
<comment type="caution">
    <text evidence="1">The sequence shown here is derived from an EMBL/GenBank/DDBJ whole genome shotgun (WGS) entry which is preliminary data.</text>
</comment>
<dbReference type="EMBL" id="CM004401">
    <property type="protein sequence ID" value="KAG8636984.1"/>
    <property type="molecule type" value="Genomic_DNA"/>
</dbReference>
<reference evidence="2" key="1">
    <citation type="journal article" date="2016" name="Nat. Biotechnol.">
        <title>Sequencing wild and cultivated cassava and related species reveals extensive interspecific hybridization and genetic diversity.</title>
        <authorList>
            <person name="Bredeson J.V."/>
            <person name="Lyons J.B."/>
            <person name="Prochnik S.E."/>
            <person name="Wu G.A."/>
            <person name="Ha C.M."/>
            <person name="Edsinger-Gonzales E."/>
            <person name="Grimwood J."/>
            <person name="Schmutz J."/>
            <person name="Rabbi I.Y."/>
            <person name="Egesi C."/>
            <person name="Nauluvula P."/>
            <person name="Lebot V."/>
            <person name="Ndunguru J."/>
            <person name="Mkamilo G."/>
            <person name="Bart R.S."/>
            <person name="Setter T.L."/>
            <person name="Gleadow R.M."/>
            <person name="Kulakow P."/>
            <person name="Ferguson M.E."/>
            <person name="Rounsley S."/>
            <person name="Rokhsar D.S."/>
        </authorList>
    </citation>
    <scope>NUCLEOTIDE SEQUENCE [LARGE SCALE GENOMIC DNA]</scope>
    <source>
        <strain evidence="2">cv. AM560-2</strain>
    </source>
</reference>
<dbReference type="Proteomes" id="UP000091857">
    <property type="component" value="Chromosome 15"/>
</dbReference>
<sequence length="96" mass="10408">MASSKIFLLLVGLTFAVLLISSEVFAHEFTEAVHQIQDSVKTDVNSFPAGKGYGHGHKHGHKHGHGHRKGHKHRHHGKHGYGGGKTKAMVEAETGN</sequence>